<protein>
    <submittedName>
        <fullName evidence="2">Uncharacterized protein</fullName>
    </submittedName>
</protein>
<feature type="transmembrane region" description="Helical" evidence="1">
    <location>
        <begin position="12"/>
        <end position="30"/>
    </location>
</feature>
<organism evidence="2 3">
    <name type="scientific">Marinobacter azerbaijanicus</name>
    <dbReference type="NCBI Taxonomy" id="3050455"/>
    <lineage>
        <taxon>Bacteria</taxon>
        <taxon>Pseudomonadati</taxon>
        <taxon>Pseudomonadota</taxon>
        <taxon>Gammaproteobacteria</taxon>
        <taxon>Pseudomonadales</taxon>
        <taxon>Marinobacteraceae</taxon>
        <taxon>Marinobacter</taxon>
    </lineage>
</organism>
<gene>
    <name evidence="2" type="ORF">QPM17_20130</name>
</gene>
<comment type="caution">
    <text evidence="2">The sequence shown here is derived from an EMBL/GenBank/DDBJ whole genome shotgun (WGS) entry which is preliminary data.</text>
</comment>
<evidence type="ECO:0000256" key="1">
    <source>
        <dbReference type="SAM" id="Phobius"/>
    </source>
</evidence>
<proteinExistence type="predicted"/>
<keyword evidence="1" id="KW-1133">Transmembrane helix</keyword>
<dbReference type="Proteomes" id="UP001227964">
    <property type="component" value="Unassembled WGS sequence"/>
</dbReference>
<reference evidence="2 3" key="1">
    <citation type="submission" date="2023-06" db="EMBL/GenBank/DDBJ databases">
        <title>Marinobacter azerbaijanicus a moderately halophilic, isolated from Urmia Lake in Azerbaijan region of Iran.</title>
        <authorList>
            <person name="Sanchez-Porro C."/>
            <person name="Aghdam E.M."/>
            <person name="Saheb S.M."/>
            <person name="Tarhriz V."/>
            <person name="Kazemi E."/>
            <person name="Ammozegar M.A."/>
            <person name="Ventosa A."/>
            <person name="Hejazi M.S."/>
        </authorList>
    </citation>
    <scope>NUCLEOTIDE SEQUENCE [LARGE SCALE GENOMIC DNA]</scope>
    <source>
        <strain evidence="2 3">TBZ242</strain>
    </source>
</reference>
<feature type="transmembrane region" description="Helical" evidence="1">
    <location>
        <begin position="135"/>
        <end position="159"/>
    </location>
</feature>
<dbReference type="EMBL" id="JASSVS010000014">
    <property type="protein sequence ID" value="MDL0433455.1"/>
    <property type="molecule type" value="Genomic_DNA"/>
</dbReference>
<feature type="transmembrane region" description="Helical" evidence="1">
    <location>
        <begin position="91"/>
        <end position="109"/>
    </location>
</feature>
<dbReference type="RefSeq" id="WP_285393268.1">
    <property type="nucleotide sequence ID" value="NZ_JASSVS010000014.1"/>
</dbReference>
<keyword evidence="3" id="KW-1185">Reference proteome</keyword>
<keyword evidence="1" id="KW-0812">Transmembrane</keyword>
<evidence type="ECO:0000313" key="3">
    <source>
        <dbReference type="Proteomes" id="UP001227964"/>
    </source>
</evidence>
<name>A0ABT7IIE5_9GAMM</name>
<evidence type="ECO:0000313" key="2">
    <source>
        <dbReference type="EMBL" id="MDL0433455.1"/>
    </source>
</evidence>
<accession>A0ABT7IIE5</accession>
<keyword evidence="1" id="KW-0472">Membrane</keyword>
<sequence length="162" mass="18836">MVFLNVVLRPRSVVVLALMIWGVSFFLHFFWEMVQVPFFTDMTEARHWDVVWLCTRATIGDANIAISAYAVAALISRDWFWVVSGWRRTRLSVYLAVGLLVTILFEYWATGKGGRWNYSEMMPVFTWTGTGVLPLAQWVLLPLLTVLVVKWMFLGWLILRDK</sequence>